<evidence type="ECO:0000313" key="1">
    <source>
        <dbReference type="EMBL" id="QAY87486.1"/>
    </source>
</evidence>
<dbReference type="EMBL" id="CP024767">
    <property type="protein sequence ID" value="QAY87486.1"/>
    <property type="molecule type" value="Genomic_DNA"/>
</dbReference>
<keyword evidence="2" id="KW-1185">Reference proteome</keyword>
<reference evidence="1 2" key="1">
    <citation type="submission" date="2017-11" db="EMBL/GenBank/DDBJ databases">
        <title>Genome sequence of Pseudomonas arsenicoxydans ACM1.</title>
        <authorList>
            <person name="Nascimento F.X."/>
        </authorList>
    </citation>
    <scope>NUCLEOTIDE SEQUENCE [LARGE SCALE GENOMIC DNA]</scope>
    <source>
        <strain evidence="1 2">ACM1</strain>
    </source>
</reference>
<evidence type="ECO:0000313" key="2">
    <source>
        <dbReference type="Proteomes" id="UP000291121"/>
    </source>
</evidence>
<protein>
    <submittedName>
        <fullName evidence="1">Uncharacterized protein</fullName>
    </submittedName>
</protein>
<name>A0A4P6GAI0_9PSED</name>
<proteinExistence type="predicted"/>
<sequence length="87" mass="9355">MLLLPLLWLWAMTEDETTSRPSWPYSCVPLRGVFIQTSGAPIANRLAPTGDLYCSQIQCGSEPARDGVGGVNAKPTVLAPTVQAPDR</sequence>
<organism evidence="1 2">
    <name type="scientific">Pseudomonas arsenicoxydans</name>
    <dbReference type="NCBI Taxonomy" id="702115"/>
    <lineage>
        <taxon>Bacteria</taxon>
        <taxon>Pseudomonadati</taxon>
        <taxon>Pseudomonadota</taxon>
        <taxon>Gammaproteobacteria</taxon>
        <taxon>Pseudomonadales</taxon>
        <taxon>Pseudomonadaceae</taxon>
        <taxon>Pseudomonas</taxon>
    </lineage>
</organism>
<gene>
    <name evidence="1" type="ORF">CUN61_27625</name>
</gene>
<dbReference type="Proteomes" id="UP000291121">
    <property type="component" value="Chromosome"/>
</dbReference>
<accession>A0A4P6GAI0</accession>
<dbReference type="AlphaFoldDB" id="A0A4P6GAI0"/>